<keyword evidence="1" id="KW-0472">Membrane</keyword>
<reference evidence="2 3" key="1">
    <citation type="submission" date="2023-11" db="EMBL/GenBank/DDBJ databases">
        <title>Halocaridina rubra genome assembly.</title>
        <authorList>
            <person name="Smith C."/>
        </authorList>
    </citation>
    <scope>NUCLEOTIDE SEQUENCE [LARGE SCALE GENOMIC DNA]</scope>
    <source>
        <strain evidence="2">EP-1</strain>
        <tissue evidence="2">Whole</tissue>
    </source>
</reference>
<evidence type="ECO:0000313" key="3">
    <source>
        <dbReference type="Proteomes" id="UP001381693"/>
    </source>
</evidence>
<feature type="transmembrane region" description="Helical" evidence="1">
    <location>
        <begin position="65"/>
        <end position="84"/>
    </location>
</feature>
<organism evidence="2 3">
    <name type="scientific">Halocaridina rubra</name>
    <name type="common">Hawaiian red shrimp</name>
    <dbReference type="NCBI Taxonomy" id="373956"/>
    <lineage>
        <taxon>Eukaryota</taxon>
        <taxon>Metazoa</taxon>
        <taxon>Ecdysozoa</taxon>
        <taxon>Arthropoda</taxon>
        <taxon>Crustacea</taxon>
        <taxon>Multicrustacea</taxon>
        <taxon>Malacostraca</taxon>
        <taxon>Eumalacostraca</taxon>
        <taxon>Eucarida</taxon>
        <taxon>Decapoda</taxon>
        <taxon>Pleocyemata</taxon>
        <taxon>Caridea</taxon>
        <taxon>Atyoidea</taxon>
        <taxon>Atyidae</taxon>
        <taxon>Halocaridina</taxon>
    </lineage>
</organism>
<name>A0AAN9A8K4_HALRR</name>
<gene>
    <name evidence="2" type="ORF">SK128_003582</name>
</gene>
<evidence type="ECO:0000256" key="1">
    <source>
        <dbReference type="SAM" id="Phobius"/>
    </source>
</evidence>
<protein>
    <submittedName>
        <fullName evidence="2">Uncharacterized protein</fullName>
    </submittedName>
</protein>
<keyword evidence="1" id="KW-1133">Transmembrane helix</keyword>
<keyword evidence="1" id="KW-0812">Transmembrane</keyword>
<comment type="caution">
    <text evidence="2">The sequence shown here is derived from an EMBL/GenBank/DDBJ whole genome shotgun (WGS) entry which is preliminary data.</text>
</comment>
<proteinExistence type="predicted"/>
<evidence type="ECO:0000313" key="2">
    <source>
        <dbReference type="EMBL" id="KAK7073942.1"/>
    </source>
</evidence>
<sequence>MVGLTQTVWGWGFKGGCLSVCPMVDSTLGMWLGNLSWMPFLVPHSGLDTYSVWSGYQGWMPLGGLNYKLLTLVLSALTTQIMWFQRKLSDKLDQCVLKWFGHMERMNDDLLAVSVWRAEVNGMSLKGSSRMRCPR</sequence>
<dbReference type="AlphaFoldDB" id="A0AAN9A8K4"/>
<keyword evidence="3" id="KW-1185">Reference proteome</keyword>
<accession>A0AAN9A8K4</accession>
<dbReference type="EMBL" id="JAXCGZ010011922">
    <property type="protein sequence ID" value="KAK7073942.1"/>
    <property type="molecule type" value="Genomic_DNA"/>
</dbReference>
<dbReference type="Proteomes" id="UP001381693">
    <property type="component" value="Unassembled WGS sequence"/>
</dbReference>